<dbReference type="AlphaFoldDB" id="A0A126SXG9"/>
<evidence type="ECO:0000256" key="1">
    <source>
        <dbReference type="SAM" id="Phobius"/>
    </source>
</evidence>
<organism evidence="2">
    <name type="scientific">uncultured bacterium UPO35</name>
    <dbReference type="NCBI Taxonomy" id="1776962"/>
    <lineage>
        <taxon>Bacteria</taxon>
        <taxon>environmental samples</taxon>
    </lineage>
</organism>
<proteinExistence type="predicted"/>
<keyword evidence="1" id="KW-0812">Transmembrane</keyword>
<name>A0A126SXG9_9BACT</name>
<keyword evidence="1" id="KW-1133">Transmembrane helix</keyword>
<reference evidence="2" key="1">
    <citation type="journal article" date="2016" name="Appl. Environ. Microbiol.">
        <title>Functional Metagenomics of a Biostimulated Petroleum-Contaminated Soil Reveals an Extraordinary Diversity of Extradiol Dioxygenases.</title>
        <authorList>
            <person name="Terron-Gonzalez L."/>
            <person name="Martin-Cabello G."/>
            <person name="Ferrer M."/>
            <person name="Santero E."/>
        </authorList>
    </citation>
    <scope>NUCLEOTIDE SEQUENCE</scope>
</reference>
<protein>
    <submittedName>
        <fullName evidence="2">Uncharacterized protein</fullName>
    </submittedName>
</protein>
<feature type="transmembrane region" description="Helical" evidence="1">
    <location>
        <begin position="12"/>
        <end position="33"/>
    </location>
</feature>
<keyword evidence="1" id="KW-0472">Membrane</keyword>
<evidence type="ECO:0000313" key="2">
    <source>
        <dbReference type="EMBL" id="AMK58998.1"/>
    </source>
</evidence>
<sequence>MTFDQQDLRRLQAPLLLFAISALIAAVAVWAALDQQRQTRQAHVAALATDREIAGKLAGARNEESELREKIARFQALKARGLIGAERRLDWVEIIGRIRAARRLAQIDYEFSPQRPIDAAILPGGAAAGALTLKASQMQFRLPLLHEGDLLGFIDDLRANAPAWIQVRRCAIGRAPDAVDRAVARLAADCTLEWISFSEAA</sequence>
<accession>A0A126SXG9</accession>
<dbReference type="EMBL" id="KU144965">
    <property type="protein sequence ID" value="AMK58998.1"/>
    <property type="molecule type" value="Genomic_DNA"/>
</dbReference>